<organism evidence="2 3">
    <name type="scientific">Quercus rubra</name>
    <name type="common">Northern red oak</name>
    <name type="synonym">Quercus borealis</name>
    <dbReference type="NCBI Taxonomy" id="3512"/>
    <lineage>
        <taxon>Eukaryota</taxon>
        <taxon>Viridiplantae</taxon>
        <taxon>Streptophyta</taxon>
        <taxon>Embryophyta</taxon>
        <taxon>Tracheophyta</taxon>
        <taxon>Spermatophyta</taxon>
        <taxon>Magnoliopsida</taxon>
        <taxon>eudicotyledons</taxon>
        <taxon>Gunneridae</taxon>
        <taxon>Pentapetalae</taxon>
        <taxon>rosids</taxon>
        <taxon>fabids</taxon>
        <taxon>Fagales</taxon>
        <taxon>Fagaceae</taxon>
        <taxon>Quercus</taxon>
    </lineage>
</organism>
<keyword evidence="3" id="KW-1185">Reference proteome</keyword>
<sequence length="66" mass="7672">MSAQEHYMRKLEKFSAALRSLTFLPVVDANLTLLNICVLDQYQDQVGFSYVFVTDHVRCVSRTRFV</sequence>
<dbReference type="EMBL" id="JAXUIC010000012">
    <property type="protein sequence ID" value="KAK4560000.1"/>
    <property type="molecule type" value="Genomic_DNA"/>
</dbReference>
<protein>
    <submittedName>
        <fullName evidence="2">Uncharacterized protein</fullName>
    </submittedName>
</protein>
<accession>A0AAN7I9F7</accession>
<dbReference type="EMBL" id="JAXUIC010000012">
    <property type="protein sequence ID" value="KAK4560007.1"/>
    <property type="molecule type" value="Genomic_DNA"/>
</dbReference>
<dbReference type="AlphaFoldDB" id="A0AAN7I9F7"/>
<comment type="caution">
    <text evidence="2">The sequence shown here is derived from an EMBL/GenBank/DDBJ whole genome shotgun (WGS) entry which is preliminary data.</text>
</comment>
<dbReference type="Proteomes" id="UP001324115">
    <property type="component" value="Unassembled WGS sequence"/>
</dbReference>
<evidence type="ECO:0000313" key="3">
    <source>
        <dbReference type="Proteomes" id="UP001324115"/>
    </source>
</evidence>
<evidence type="ECO:0000313" key="2">
    <source>
        <dbReference type="EMBL" id="KAK4560007.1"/>
    </source>
</evidence>
<name>A0AAN7I9F7_QUERU</name>
<evidence type="ECO:0000313" key="1">
    <source>
        <dbReference type="EMBL" id="KAK4560000.1"/>
    </source>
</evidence>
<reference evidence="2 3" key="1">
    <citation type="journal article" date="2023" name="G3 (Bethesda)">
        <title>A haplotype-resolved chromosome-scale genome for Quercus rubra L. provides insights into the genetics of adaptive traits for red oak species.</title>
        <authorList>
            <person name="Kapoor B."/>
            <person name="Jenkins J."/>
            <person name="Schmutz J."/>
            <person name="Zhebentyayeva T."/>
            <person name="Kuelheim C."/>
            <person name="Coggeshall M."/>
            <person name="Heim C."/>
            <person name="Lasky J.R."/>
            <person name="Leites L."/>
            <person name="Islam-Faridi N."/>
            <person name="Romero-Severson J."/>
            <person name="DeLeo V.L."/>
            <person name="Lucas S.M."/>
            <person name="Lazic D."/>
            <person name="Gailing O."/>
            <person name="Carlson J."/>
            <person name="Staton M."/>
        </authorList>
    </citation>
    <scope>NUCLEOTIDE SEQUENCE [LARGE SCALE GENOMIC DNA]</scope>
    <source>
        <strain evidence="2">Pseudo-F2</strain>
    </source>
</reference>
<proteinExistence type="predicted"/>
<gene>
    <name evidence="1" type="ORF">RGQ29_008976</name>
    <name evidence="2" type="ORF">RGQ29_008983</name>
</gene>